<dbReference type="EMBL" id="PNBA02000005">
    <property type="protein sequence ID" value="KAG6425397.1"/>
    <property type="molecule type" value="Genomic_DNA"/>
</dbReference>
<proteinExistence type="predicted"/>
<name>A0A8X9A1N3_SALSN</name>
<accession>A0A8X9A1N3</accession>
<evidence type="ECO:0000313" key="2">
    <source>
        <dbReference type="EMBL" id="KAG6425397.1"/>
    </source>
</evidence>
<dbReference type="AlphaFoldDB" id="A0A8X9A1N3"/>
<dbReference type="Proteomes" id="UP000298416">
    <property type="component" value="Unassembled WGS sequence"/>
</dbReference>
<reference evidence="2" key="1">
    <citation type="submission" date="2018-01" db="EMBL/GenBank/DDBJ databases">
        <authorList>
            <person name="Mao J.F."/>
        </authorList>
    </citation>
    <scope>NUCLEOTIDE SEQUENCE</scope>
    <source>
        <strain evidence="2">Huo1</strain>
        <tissue evidence="2">Leaf</tissue>
    </source>
</reference>
<organism evidence="2">
    <name type="scientific">Salvia splendens</name>
    <name type="common">Scarlet sage</name>
    <dbReference type="NCBI Taxonomy" id="180675"/>
    <lineage>
        <taxon>Eukaryota</taxon>
        <taxon>Viridiplantae</taxon>
        <taxon>Streptophyta</taxon>
        <taxon>Embryophyta</taxon>
        <taxon>Tracheophyta</taxon>
        <taxon>Spermatophyta</taxon>
        <taxon>Magnoliopsida</taxon>
        <taxon>eudicotyledons</taxon>
        <taxon>Gunneridae</taxon>
        <taxon>Pentapetalae</taxon>
        <taxon>asterids</taxon>
        <taxon>lamiids</taxon>
        <taxon>Lamiales</taxon>
        <taxon>Lamiaceae</taxon>
        <taxon>Nepetoideae</taxon>
        <taxon>Mentheae</taxon>
        <taxon>Salviinae</taxon>
        <taxon>Salvia</taxon>
        <taxon>Salvia subgen. Calosphace</taxon>
        <taxon>core Calosphace</taxon>
    </lineage>
</organism>
<feature type="region of interest" description="Disordered" evidence="1">
    <location>
        <begin position="1"/>
        <end position="38"/>
    </location>
</feature>
<comment type="caution">
    <text evidence="2">The sequence shown here is derived from an EMBL/GenBank/DDBJ whole genome shotgun (WGS) entry which is preliminary data.</text>
</comment>
<feature type="compositionally biased region" description="Basic and acidic residues" evidence="1">
    <location>
        <begin position="7"/>
        <end position="23"/>
    </location>
</feature>
<protein>
    <submittedName>
        <fullName evidence="2">Uncharacterized protein</fullName>
    </submittedName>
</protein>
<keyword evidence="3" id="KW-1185">Reference proteome</keyword>
<gene>
    <name evidence="2" type="ORF">SASPL_115830</name>
</gene>
<sequence>MPATPTPEREKIGRIIAEERESGGDSMPGPGVCDMDDIMEDLSGLWGSEIGGVDISRAEEFGLGLENSSMCDARDIYEPEPLSRAKEFGPGLDTYDPGPPSQAEEFGPGLQNSSMCDGRDTCESGPPSWGEEFGLSLENSLKCDTYESEPGNGLREMGSGRGDLSEWMSSEIYESTFSWLWDDCSEKCDPNNELLDDVMCSWLLS</sequence>
<evidence type="ECO:0000256" key="1">
    <source>
        <dbReference type="SAM" id="MobiDB-lite"/>
    </source>
</evidence>
<reference evidence="2" key="2">
    <citation type="submission" date="2020-08" db="EMBL/GenBank/DDBJ databases">
        <title>Plant Genome Project.</title>
        <authorList>
            <person name="Zhang R.-G."/>
        </authorList>
    </citation>
    <scope>NUCLEOTIDE SEQUENCE</scope>
    <source>
        <strain evidence="2">Huo1</strain>
        <tissue evidence="2">Leaf</tissue>
    </source>
</reference>
<evidence type="ECO:0000313" key="3">
    <source>
        <dbReference type="Proteomes" id="UP000298416"/>
    </source>
</evidence>